<accession>A0A857JC27</accession>
<dbReference type="InterPro" id="IPR009956">
    <property type="entry name" value="Post-segregation_anti-tox_CcdA"/>
</dbReference>
<protein>
    <recommendedName>
        <fullName evidence="4">Plasmid maintenance protein CcdB</fullName>
    </recommendedName>
</protein>
<dbReference type="Proteomes" id="UP000464787">
    <property type="component" value="Chromosome"/>
</dbReference>
<evidence type="ECO:0000313" key="3">
    <source>
        <dbReference type="Proteomes" id="UP000464787"/>
    </source>
</evidence>
<sequence length="82" mass="9000">MEAIAAAPRKRAVNLTLNEDLIIQARTLTDNLSATVELLLTGFVTERQAALRSHRDAAEACAQEWNAVHDRIGSFADEHSTL</sequence>
<dbReference type="KEGG" id="xyk:GT347_14250"/>
<evidence type="ECO:0008006" key="4">
    <source>
        <dbReference type="Google" id="ProtNLM"/>
    </source>
</evidence>
<dbReference type="EMBL" id="CP047650">
    <property type="protein sequence ID" value="QHJ01555.1"/>
    <property type="molecule type" value="Genomic_DNA"/>
</dbReference>
<keyword evidence="1" id="KW-1277">Toxin-antitoxin system</keyword>
<evidence type="ECO:0000256" key="1">
    <source>
        <dbReference type="ARBA" id="ARBA00022649"/>
    </source>
</evidence>
<name>A0A857JC27_9BURK</name>
<proteinExistence type="predicted"/>
<keyword evidence="3" id="KW-1185">Reference proteome</keyword>
<dbReference type="AlphaFoldDB" id="A0A857JC27"/>
<evidence type="ECO:0000313" key="2">
    <source>
        <dbReference type="EMBL" id="QHJ01555.1"/>
    </source>
</evidence>
<gene>
    <name evidence="2" type="ORF">GT347_14250</name>
</gene>
<reference evidence="2 3" key="1">
    <citation type="submission" date="2020-01" db="EMBL/GenBank/DDBJ databases">
        <title>Genome sequencing of strain KACC 21265.</title>
        <authorList>
            <person name="Heo J."/>
            <person name="Kim S.-J."/>
            <person name="Kim J.-S."/>
            <person name="Hong S.-B."/>
            <person name="Kwon S.-W."/>
        </authorList>
    </citation>
    <scope>NUCLEOTIDE SEQUENCE [LARGE SCALE GENOMIC DNA]</scope>
    <source>
        <strain evidence="2 3">KACC 21265</strain>
    </source>
</reference>
<organism evidence="2 3">
    <name type="scientific">Xylophilus rhododendri</name>
    <dbReference type="NCBI Taxonomy" id="2697032"/>
    <lineage>
        <taxon>Bacteria</taxon>
        <taxon>Pseudomonadati</taxon>
        <taxon>Pseudomonadota</taxon>
        <taxon>Betaproteobacteria</taxon>
        <taxon>Burkholderiales</taxon>
        <taxon>Xylophilus</taxon>
    </lineage>
</organism>
<dbReference type="Pfam" id="PF07362">
    <property type="entry name" value="CcdA"/>
    <property type="match status" value="1"/>
</dbReference>